<accession>X0TDM4</accession>
<comment type="caution">
    <text evidence="2">The sequence shown here is derived from an EMBL/GenBank/DDBJ whole genome shotgun (WGS) entry which is preliminary data.</text>
</comment>
<dbReference type="PRINTS" id="PR00111">
    <property type="entry name" value="ABHYDROLASE"/>
</dbReference>
<dbReference type="Pfam" id="PF00561">
    <property type="entry name" value="Abhydrolase_1"/>
    <property type="match status" value="1"/>
</dbReference>
<gene>
    <name evidence="2" type="ORF">S01H1_26810</name>
</gene>
<sequence length="235" mass="26130">GGLDSFMEELFSAACYIVNAGYEVILFEGPGQGAAQRKSNLRMTHKWEIPTSVVLDYFNLTNVTLVGISLGGYLALRAAAFDERIARVVAYDVAPYDLHGSGLQGSLYRFFIRQPAVYNWIAHTAMRWSVQSDLLISQWMYITGANTPADWNEQLQNFSVSDVALQIHQDVLLLAGAEDHMVPLKEYHNNVNGLINARSVTGRIFTAEEHAQNHCQVGNLALALDVILDWIGQKT</sequence>
<dbReference type="InterPro" id="IPR029058">
    <property type="entry name" value="AB_hydrolase_fold"/>
</dbReference>
<organism evidence="2">
    <name type="scientific">marine sediment metagenome</name>
    <dbReference type="NCBI Taxonomy" id="412755"/>
    <lineage>
        <taxon>unclassified sequences</taxon>
        <taxon>metagenomes</taxon>
        <taxon>ecological metagenomes</taxon>
    </lineage>
</organism>
<protein>
    <recommendedName>
        <fullName evidence="1">AB hydrolase-1 domain-containing protein</fullName>
    </recommendedName>
</protein>
<evidence type="ECO:0000313" key="2">
    <source>
        <dbReference type="EMBL" id="GAF86282.1"/>
    </source>
</evidence>
<dbReference type="Gene3D" id="3.40.50.1820">
    <property type="entry name" value="alpha/beta hydrolase"/>
    <property type="match status" value="1"/>
</dbReference>
<dbReference type="AlphaFoldDB" id="X0TDM4"/>
<evidence type="ECO:0000259" key="1">
    <source>
        <dbReference type="Pfam" id="PF00561"/>
    </source>
</evidence>
<feature type="non-terminal residue" evidence="2">
    <location>
        <position position="1"/>
    </location>
</feature>
<dbReference type="InterPro" id="IPR000073">
    <property type="entry name" value="AB_hydrolase_1"/>
</dbReference>
<feature type="domain" description="AB hydrolase-1" evidence="1">
    <location>
        <begin position="19"/>
        <end position="90"/>
    </location>
</feature>
<dbReference type="EMBL" id="BARS01016273">
    <property type="protein sequence ID" value="GAF86282.1"/>
    <property type="molecule type" value="Genomic_DNA"/>
</dbReference>
<proteinExistence type="predicted"/>
<dbReference type="SUPFAM" id="SSF53474">
    <property type="entry name" value="alpha/beta-Hydrolases"/>
    <property type="match status" value="1"/>
</dbReference>
<name>X0TDM4_9ZZZZ</name>
<reference evidence="2" key="1">
    <citation type="journal article" date="2014" name="Front. Microbiol.">
        <title>High frequency of phylogenetically diverse reductive dehalogenase-homologous genes in deep subseafloor sedimentary metagenomes.</title>
        <authorList>
            <person name="Kawai M."/>
            <person name="Futagami T."/>
            <person name="Toyoda A."/>
            <person name="Takaki Y."/>
            <person name="Nishi S."/>
            <person name="Hori S."/>
            <person name="Arai W."/>
            <person name="Tsubouchi T."/>
            <person name="Morono Y."/>
            <person name="Uchiyama I."/>
            <person name="Ito T."/>
            <person name="Fujiyama A."/>
            <person name="Inagaki F."/>
            <person name="Takami H."/>
        </authorList>
    </citation>
    <scope>NUCLEOTIDE SEQUENCE</scope>
    <source>
        <strain evidence="2">Expedition CK06-06</strain>
    </source>
</reference>